<dbReference type="EMBL" id="CAEKDK010000003">
    <property type="protein sequence ID" value="CAB4274221.1"/>
    <property type="molecule type" value="Genomic_DNA"/>
</dbReference>
<reference evidence="5" key="1">
    <citation type="journal article" date="2020" name="Genome Biol.">
        <title>Gamete binning: chromosome-level and haplotype-resolved genome assembly enabled by high-throughput single-cell sequencing of gamete genomes.</title>
        <authorList>
            <person name="Campoy J.A."/>
            <person name="Sun H."/>
            <person name="Goel M."/>
            <person name="Jiao W.-B."/>
            <person name="Folz-Donahue K."/>
            <person name="Wang N."/>
            <person name="Rubio M."/>
            <person name="Liu C."/>
            <person name="Kukat C."/>
            <person name="Ruiz D."/>
            <person name="Huettel B."/>
            <person name="Schneeberger K."/>
        </authorList>
    </citation>
    <scope>NUCLEOTIDE SEQUENCE [LARGE SCALE GENOMIC DNA]</scope>
    <source>
        <strain evidence="5">cv. Rojo Pasion</strain>
    </source>
</reference>
<evidence type="ECO:0000313" key="2">
    <source>
        <dbReference type="EMBL" id="CAB4274221.1"/>
    </source>
</evidence>
<reference evidence="2 4" key="2">
    <citation type="submission" date="2020-05" db="EMBL/GenBank/DDBJ databases">
        <authorList>
            <person name="Campoy J."/>
            <person name="Schneeberger K."/>
            <person name="Spophaly S."/>
        </authorList>
    </citation>
    <scope>NUCLEOTIDE SEQUENCE [LARGE SCALE GENOMIC DNA]</scope>
    <source>
        <strain evidence="2">PruArmRojPasFocal</strain>
    </source>
</reference>
<feature type="region of interest" description="Disordered" evidence="1">
    <location>
        <begin position="1"/>
        <end position="50"/>
    </location>
</feature>
<evidence type="ECO:0000313" key="3">
    <source>
        <dbReference type="EMBL" id="CAB4304694.1"/>
    </source>
</evidence>
<dbReference type="Proteomes" id="UP000507245">
    <property type="component" value="Unassembled WGS sequence"/>
</dbReference>
<evidence type="ECO:0000313" key="4">
    <source>
        <dbReference type="Proteomes" id="UP000507222"/>
    </source>
</evidence>
<organism evidence="2 4">
    <name type="scientific">Prunus armeniaca</name>
    <name type="common">Apricot</name>
    <name type="synonym">Armeniaca vulgaris</name>
    <dbReference type="NCBI Taxonomy" id="36596"/>
    <lineage>
        <taxon>Eukaryota</taxon>
        <taxon>Viridiplantae</taxon>
        <taxon>Streptophyta</taxon>
        <taxon>Embryophyta</taxon>
        <taxon>Tracheophyta</taxon>
        <taxon>Spermatophyta</taxon>
        <taxon>Magnoliopsida</taxon>
        <taxon>eudicotyledons</taxon>
        <taxon>Gunneridae</taxon>
        <taxon>Pentapetalae</taxon>
        <taxon>rosids</taxon>
        <taxon>fabids</taxon>
        <taxon>Rosales</taxon>
        <taxon>Rosaceae</taxon>
        <taxon>Amygdaloideae</taxon>
        <taxon>Amygdaleae</taxon>
        <taxon>Prunus</taxon>
    </lineage>
</organism>
<name>A0A6J5UD74_PRUAR</name>
<proteinExistence type="predicted"/>
<keyword evidence="5" id="KW-1185">Reference proteome</keyword>
<feature type="compositionally biased region" description="Basic and acidic residues" evidence="1">
    <location>
        <begin position="8"/>
        <end position="20"/>
    </location>
</feature>
<sequence length="60" mass="6571">MMIDLSGTDERDREAPRPSDEDGATNVDHRIRGPTVPCEQGGGNSLALNQGRCHHPMIRC</sequence>
<accession>A0A6J5UD74</accession>
<evidence type="ECO:0000313" key="5">
    <source>
        <dbReference type="Proteomes" id="UP000507245"/>
    </source>
</evidence>
<protein>
    <submittedName>
        <fullName evidence="2">Uncharacterized protein</fullName>
    </submittedName>
</protein>
<gene>
    <name evidence="2" type="ORF">CURHAP_LOCUS22639</name>
    <name evidence="3" type="ORF">ORAREDHAP_LOCUS22384</name>
</gene>
<dbReference type="EMBL" id="CAEKKB010000003">
    <property type="protein sequence ID" value="CAB4304694.1"/>
    <property type="molecule type" value="Genomic_DNA"/>
</dbReference>
<dbReference type="OrthoDB" id="10270800at2759"/>
<evidence type="ECO:0000256" key="1">
    <source>
        <dbReference type="SAM" id="MobiDB-lite"/>
    </source>
</evidence>
<dbReference type="AlphaFoldDB" id="A0A6J5UD74"/>
<dbReference type="Proteomes" id="UP000507222">
    <property type="component" value="Unassembled WGS sequence"/>
</dbReference>